<dbReference type="HAMAP" id="MF_01914">
    <property type="entry name" value="LPS_assembly_LptA"/>
    <property type="match status" value="1"/>
</dbReference>
<reference evidence="6" key="2">
    <citation type="submission" date="2023-04" db="EMBL/GenBank/DDBJ databases">
        <authorList>
            <person name="Beletskiy A.V."/>
            <person name="Mardanov A.V."/>
            <person name="Ravin N.V."/>
        </authorList>
    </citation>
    <scope>NUCLEOTIDE SEQUENCE</scope>
    <source>
        <strain evidence="6">GKL-01</strain>
    </source>
</reference>
<feature type="chain" id="PRO_5041505563" description="Lipopolysaccharide export system protein LptA" evidence="4">
    <location>
        <begin position="29"/>
        <end position="180"/>
    </location>
</feature>
<protein>
    <recommendedName>
        <fullName evidence="4">Lipopolysaccharide export system protein LptA</fullName>
    </recommendedName>
</protein>
<dbReference type="InterPro" id="IPR014340">
    <property type="entry name" value="LptA"/>
</dbReference>
<dbReference type="GO" id="GO:0015920">
    <property type="term" value="P:lipopolysaccharide transport"/>
    <property type="evidence" value="ECO:0007669"/>
    <property type="project" value="UniProtKB-UniRule"/>
</dbReference>
<keyword evidence="2 4" id="KW-0732">Signal</keyword>
<dbReference type="PANTHER" id="PTHR36504">
    <property type="entry name" value="LIPOPOLYSACCHARIDE EXPORT SYSTEM PROTEIN LPTA"/>
    <property type="match status" value="1"/>
</dbReference>
<dbReference type="GO" id="GO:0043165">
    <property type="term" value="P:Gram-negative-bacterium-type cell outer membrane assembly"/>
    <property type="evidence" value="ECO:0007669"/>
    <property type="project" value="UniProtKB-UniRule"/>
</dbReference>
<dbReference type="GO" id="GO:0001530">
    <property type="term" value="F:lipopolysaccharide binding"/>
    <property type="evidence" value="ECO:0007669"/>
    <property type="project" value="InterPro"/>
</dbReference>
<keyword evidence="1 4" id="KW-0813">Transport</keyword>
<dbReference type="Gene3D" id="2.60.450.10">
    <property type="entry name" value="Lipopolysaccharide (LPS) transport protein A like domain"/>
    <property type="match status" value="1"/>
</dbReference>
<name>A0AA95KJ44_9GAMM</name>
<evidence type="ECO:0000313" key="6">
    <source>
        <dbReference type="EMBL" id="WGZ89912.1"/>
    </source>
</evidence>
<dbReference type="PANTHER" id="PTHR36504:SF1">
    <property type="entry name" value="LIPOPOLYSACCHARIDE EXPORT SYSTEM PROTEIN LPTA"/>
    <property type="match status" value="1"/>
</dbReference>
<dbReference type="GO" id="GO:0017089">
    <property type="term" value="F:glycolipid transfer activity"/>
    <property type="evidence" value="ECO:0007669"/>
    <property type="project" value="TreeGrafter"/>
</dbReference>
<organism evidence="6">
    <name type="scientific">Candidatus Thiocaldithrix dubininis</name>
    <dbReference type="NCBI Taxonomy" id="3080823"/>
    <lineage>
        <taxon>Bacteria</taxon>
        <taxon>Pseudomonadati</taxon>
        <taxon>Pseudomonadota</taxon>
        <taxon>Gammaproteobacteria</taxon>
        <taxon>Thiotrichales</taxon>
        <taxon>Thiotrichaceae</taxon>
        <taxon>Candidatus Thiocaldithrix</taxon>
    </lineage>
</organism>
<sequence precursor="true">MCVQPTNYLNMTRLFVLSLMLCASSSWALQSDVEKPVEIEADSAVFDKMAGTASYSGNVLIRQGTLEIRASNIRINAPGNEIKSIIADGSPVSFKQKMDNGRAATGQAQNMKYFVADKRLTLTGNAELTQDKDRFASNFIEYLPESGQLRAGAQAASTGEPRQGRSGRVSAIFYPTNKAQ</sequence>
<comment type="function">
    <text evidence="4">Involved in the assembly of lipopolysaccharide (LPS). Required for the translocation of LPS from the inner membrane to the outer membrane. May form a bridge between the inner membrane and the outer membrane, via interactions with LptC and LptD, thereby facilitating LPS transfer across the periplasm.</text>
</comment>
<evidence type="ECO:0000256" key="4">
    <source>
        <dbReference type="HAMAP-Rule" id="MF_01914"/>
    </source>
</evidence>
<gene>
    <name evidence="4 6" type="primary">lptA</name>
    <name evidence="6" type="ORF">QJT80_10410</name>
</gene>
<dbReference type="AlphaFoldDB" id="A0AA95KJ44"/>
<proteinExistence type="inferred from homology"/>
<accession>A0AA95KJ44</accession>
<evidence type="ECO:0000259" key="5">
    <source>
        <dbReference type="Pfam" id="PF03968"/>
    </source>
</evidence>
<dbReference type="Pfam" id="PF03968">
    <property type="entry name" value="LptD_N"/>
    <property type="match status" value="1"/>
</dbReference>
<comment type="subcellular location">
    <subcellularLocation>
        <location evidence="4">Periplasm</location>
    </subcellularLocation>
</comment>
<dbReference type="InterPro" id="IPR052037">
    <property type="entry name" value="LPS_export_LptA"/>
</dbReference>
<comment type="subunit">
    <text evidence="4">Component of the lipopolysaccharide transport and assembly complex.</text>
</comment>
<evidence type="ECO:0000256" key="3">
    <source>
        <dbReference type="ARBA" id="ARBA00022764"/>
    </source>
</evidence>
<feature type="domain" description="Organic solvent tolerance-like N-terminal" evidence="5">
    <location>
        <begin position="38"/>
        <end position="146"/>
    </location>
</feature>
<dbReference type="KEGG" id="tdu:QJT80_10410"/>
<evidence type="ECO:0000256" key="2">
    <source>
        <dbReference type="ARBA" id="ARBA00022729"/>
    </source>
</evidence>
<dbReference type="NCBIfam" id="TIGR03002">
    <property type="entry name" value="outer_YhbN_LptA"/>
    <property type="match status" value="1"/>
</dbReference>
<feature type="signal peptide" evidence="4">
    <location>
        <begin position="1"/>
        <end position="28"/>
    </location>
</feature>
<evidence type="ECO:0000256" key="1">
    <source>
        <dbReference type="ARBA" id="ARBA00022448"/>
    </source>
</evidence>
<comment type="similarity">
    <text evidence="4">Belongs to the LptA family.</text>
</comment>
<dbReference type="EMBL" id="CP124755">
    <property type="protein sequence ID" value="WGZ89912.1"/>
    <property type="molecule type" value="Genomic_DNA"/>
</dbReference>
<keyword evidence="3 4" id="KW-0574">Periplasm</keyword>
<reference evidence="6" key="1">
    <citation type="journal article" date="2023" name="Int. J. Mol. Sci.">
        <title>Metagenomics Revealed a New Genus 'Candidatus Thiocaldithrix dubininis' gen. nov., sp. nov. and a New Species 'Candidatus Thiothrix putei' sp. nov. in the Family Thiotrichaceae, Some Members of Which Have Traits of Both Na+- and H+-Motive Energetics.</title>
        <authorList>
            <person name="Ravin N.V."/>
            <person name="Muntyan M.S."/>
            <person name="Smolyakov D.D."/>
            <person name="Rudenko T.S."/>
            <person name="Beletsky A.V."/>
            <person name="Mardanov A.V."/>
            <person name="Grabovich M.Y."/>
        </authorList>
    </citation>
    <scope>NUCLEOTIDE SEQUENCE</scope>
    <source>
        <strain evidence="6">GKL-01</strain>
    </source>
</reference>
<dbReference type="GO" id="GO:0009279">
    <property type="term" value="C:cell outer membrane"/>
    <property type="evidence" value="ECO:0007669"/>
    <property type="project" value="TreeGrafter"/>
</dbReference>
<dbReference type="InterPro" id="IPR005653">
    <property type="entry name" value="OstA-like_N"/>
</dbReference>
<dbReference type="Proteomes" id="UP001300672">
    <property type="component" value="Chromosome"/>
</dbReference>
<dbReference type="GO" id="GO:0030288">
    <property type="term" value="C:outer membrane-bounded periplasmic space"/>
    <property type="evidence" value="ECO:0007669"/>
    <property type="project" value="TreeGrafter"/>
</dbReference>